<sequence>MVYHSLILGAGQAGLATAYYLRRAGVSFLVLEASNAVGNSWVHRYDSLRLFSPARYDALPGLPFPQPPESYPTKNEVAAYLRQYVAHHQLPVQLNASVRELTRGADGVFTVKTAHGEYRAYRVVVATGSSFSPMIPPVAAQLADSVFQVHSRHYHLPSQLPMGPVLVVGAGNSGAQIAAELACSRPVALSEKDKPRFWPITFLGKSTVWWTDKLGLLHAATDSWAGQLIRRLQEPDFGYALPRLIKRGKVEEKPLIARISGSTIFFTDGSQGQYRAVVWATGYRLNFTWLQVPDALDEQQQPLHYQGISVVPGLYFMGLPWQRARSSSLICGAGRDAEFIARDLLRYVPIPTTSAPTINRVSSVPHTPGAV</sequence>
<dbReference type="Proteomes" id="UP000192266">
    <property type="component" value="Unassembled WGS sequence"/>
</dbReference>
<proteinExistence type="predicted"/>
<dbReference type="PANTHER" id="PTHR43539">
    <property type="entry name" value="FLAVIN-BINDING MONOOXYGENASE-LIKE PROTEIN (AFU_ORTHOLOGUE AFUA_4G09220)"/>
    <property type="match status" value="1"/>
</dbReference>
<dbReference type="EMBL" id="FWWW01000039">
    <property type="protein sequence ID" value="SMB83516.1"/>
    <property type="molecule type" value="Genomic_DNA"/>
</dbReference>
<keyword evidence="3" id="KW-1185">Reference proteome</keyword>
<dbReference type="RefSeq" id="WP_084443602.1">
    <property type="nucleotide sequence ID" value="NZ_FWWW01000039.1"/>
</dbReference>
<evidence type="ECO:0000313" key="3">
    <source>
        <dbReference type="Proteomes" id="UP000192266"/>
    </source>
</evidence>
<dbReference type="GO" id="GO:0050660">
    <property type="term" value="F:flavin adenine dinucleotide binding"/>
    <property type="evidence" value="ECO:0007669"/>
    <property type="project" value="TreeGrafter"/>
</dbReference>
<dbReference type="STRING" id="645990.SAMN00120144_0716"/>
<dbReference type="PANTHER" id="PTHR43539:SF78">
    <property type="entry name" value="FLAVIN-CONTAINING MONOOXYGENASE"/>
    <property type="match status" value="1"/>
</dbReference>
<name>A0A1W1UR32_9BACT</name>
<dbReference type="OrthoDB" id="9778740at2"/>
<protein>
    <submittedName>
        <fullName evidence="2">FAD-dependent pyridine nucleotide-disulphide oxidoreductase</fullName>
    </submittedName>
</protein>
<dbReference type="GO" id="GO:0004497">
    <property type="term" value="F:monooxygenase activity"/>
    <property type="evidence" value="ECO:0007669"/>
    <property type="project" value="TreeGrafter"/>
</dbReference>
<dbReference type="InterPro" id="IPR036188">
    <property type="entry name" value="FAD/NAD-bd_sf"/>
</dbReference>
<dbReference type="PRINTS" id="PR00469">
    <property type="entry name" value="PNDRDTASEII"/>
</dbReference>
<dbReference type="InterPro" id="IPR050982">
    <property type="entry name" value="Auxin_biosynth/cation_transpt"/>
</dbReference>
<dbReference type="AlphaFoldDB" id="A0A1W1UR32"/>
<dbReference type="PRINTS" id="PR00368">
    <property type="entry name" value="FADPNR"/>
</dbReference>
<dbReference type="Pfam" id="PF13738">
    <property type="entry name" value="Pyr_redox_3"/>
    <property type="match status" value="1"/>
</dbReference>
<accession>A0A1W1UR32</accession>
<evidence type="ECO:0000313" key="2">
    <source>
        <dbReference type="EMBL" id="SMB83516.1"/>
    </source>
</evidence>
<gene>
    <name evidence="2" type="ORF">SAMN00120144_0716</name>
</gene>
<keyword evidence="1" id="KW-0560">Oxidoreductase</keyword>
<organism evidence="2 3">
    <name type="scientific">Hymenobacter roseosalivarius DSM 11622</name>
    <dbReference type="NCBI Taxonomy" id="645990"/>
    <lineage>
        <taxon>Bacteria</taxon>
        <taxon>Pseudomonadati</taxon>
        <taxon>Bacteroidota</taxon>
        <taxon>Cytophagia</taxon>
        <taxon>Cytophagales</taxon>
        <taxon>Hymenobacteraceae</taxon>
        <taxon>Hymenobacter</taxon>
    </lineage>
</organism>
<dbReference type="Gene3D" id="3.50.50.60">
    <property type="entry name" value="FAD/NAD(P)-binding domain"/>
    <property type="match status" value="1"/>
</dbReference>
<evidence type="ECO:0000256" key="1">
    <source>
        <dbReference type="ARBA" id="ARBA00023002"/>
    </source>
</evidence>
<reference evidence="2 3" key="1">
    <citation type="submission" date="2017-04" db="EMBL/GenBank/DDBJ databases">
        <authorList>
            <person name="Afonso C.L."/>
            <person name="Miller P.J."/>
            <person name="Scott M.A."/>
            <person name="Spackman E."/>
            <person name="Goraichik I."/>
            <person name="Dimitrov K.M."/>
            <person name="Suarez D.L."/>
            <person name="Swayne D.E."/>
        </authorList>
    </citation>
    <scope>NUCLEOTIDE SEQUENCE [LARGE SCALE GENOMIC DNA]</scope>
    <source>
        <strain evidence="2 3">DSM 11622</strain>
    </source>
</reference>
<dbReference type="SUPFAM" id="SSF51905">
    <property type="entry name" value="FAD/NAD(P)-binding domain"/>
    <property type="match status" value="2"/>
</dbReference>